<evidence type="ECO:0000256" key="1">
    <source>
        <dbReference type="ARBA" id="ARBA00008635"/>
    </source>
</evidence>
<evidence type="ECO:0000313" key="5">
    <source>
        <dbReference type="Proteomes" id="UP000068447"/>
    </source>
</evidence>
<dbReference type="GO" id="GO:0046872">
    <property type="term" value="F:metal ion binding"/>
    <property type="evidence" value="ECO:0007669"/>
    <property type="project" value="UniProtKB-KW"/>
</dbReference>
<dbReference type="InterPro" id="IPR007837">
    <property type="entry name" value="DinB"/>
</dbReference>
<protein>
    <submittedName>
        <fullName evidence="4">Diguanylate cyclase</fullName>
    </submittedName>
</protein>
<feature type="binding site" evidence="3">
    <location>
        <position position="146"/>
    </location>
    <ligand>
        <name>a divalent metal cation</name>
        <dbReference type="ChEBI" id="CHEBI:60240"/>
    </ligand>
</feature>
<dbReference type="Proteomes" id="UP000068447">
    <property type="component" value="Chromosome"/>
</dbReference>
<keyword evidence="2 3" id="KW-0479">Metal-binding</keyword>
<evidence type="ECO:0000256" key="2">
    <source>
        <dbReference type="ARBA" id="ARBA00022723"/>
    </source>
</evidence>
<dbReference type="SUPFAM" id="SSF109854">
    <property type="entry name" value="DinB/YfiT-like putative metalloenzymes"/>
    <property type="match status" value="1"/>
</dbReference>
<organism evidence="4 5">
    <name type="scientific">Lacimicrobium alkaliphilum</name>
    <dbReference type="NCBI Taxonomy" id="1526571"/>
    <lineage>
        <taxon>Bacteria</taxon>
        <taxon>Pseudomonadati</taxon>
        <taxon>Pseudomonadota</taxon>
        <taxon>Gammaproteobacteria</taxon>
        <taxon>Alteromonadales</taxon>
        <taxon>Alteromonadaceae</taxon>
        <taxon>Lacimicrobium</taxon>
    </lineage>
</organism>
<gene>
    <name evidence="4" type="ORF">AT746_00365</name>
</gene>
<proteinExistence type="inferred from homology"/>
<name>A0A0U3AS41_9ALTE</name>
<dbReference type="KEGG" id="lal:AT746_00365"/>
<dbReference type="InterPro" id="IPR034660">
    <property type="entry name" value="DinB/YfiT-like"/>
</dbReference>
<sequence>MSRKHHFELMASYNQWMNEKIYRAAGQLNGSELAEERGAFFGSVLGTLNHIVVGDTIWLQRFATHPSCTASLQEVAEMPSPTRLNQIVFDDFTELHQHRSWLDQQIINWIAGLREGDLDDVLSYHNTQGIAANKRFSNLILHFFNHQTHHRGQISVLLSQSGLDIGVTDLLALIPQEATDSRM</sequence>
<dbReference type="AlphaFoldDB" id="A0A0U3AS41"/>
<dbReference type="STRING" id="1526571.AT746_00365"/>
<accession>A0A0U3AS41</accession>
<evidence type="ECO:0000313" key="4">
    <source>
        <dbReference type="EMBL" id="ALS96879.1"/>
    </source>
</evidence>
<dbReference type="PANTHER" id="PTHR37302:SF1">
    <property type="entry name" value="PROTEIN DINB"/>
    <property type="match status" value="1"/>
</dbReference>
<dbReference type="Gene3D" id="1.20.120.450">
    <property type="entry name" value="dinb family like domain"/>
    <property type="match status" value="1"/>
</dbReference>
<keyword evidence="5" id="KW-1185">Reference proteome</keyword>
<evidence type="ECO:0000256" key="3">
    <source>
        <dbReference type="PIRSR" id="PIRSR607837-1"/>
    </source>
</evidence>
<feature type="binding site" evidence="3">
    <location>
        <position position="150"/>
    </location>
    <ligand>
        <name>a divalent metal cation</name>
        <dbReference type="ChEBI" id="CHEBI:60240"/>
    </ligand>
</feature>
<dbReference type="PANTHER" id="PTHR37302">
    <property type="entry name" value="SLR1116 PROTEIN"/>
    <property type="match status" value="1"/>
</dbReference>
<dbReference type="RefSeq" id="WP_062474848.1">
    <property type="nucleotide sequence ID" value="NZ_CP013650.1"/>
</dbReference>
<dbReference type="EMBL" id="CP013650">
    <property type="protein sequence ID" value="ALS96879.1"/>
    <property type="molecule type" value="Genomic_DNA"/>
</dbReference>
<feature type="binding site" evidence="3">
    <location>
        <position position="50"/>
    </location>
    <ligand>
        <name>a divalent metal cation</name>
        <dbReference type="ChEBI" id="CHEBI:60240"/>
    </ligand>
</feature>
<dbReference type="Pfam" id="PF05163">
    <property type="entry name" value="DinB"/>
    <property type="match status" value="1"/>
</dbReference>
<reference evidence="4 5" key="1">
    <citation type="submission" date="2015-12" db="EMBL/GenBank/DDBJ databases">
        <title>Complete genome of Lacimicrobium alkaliphilum KCTC 32984.</title>
        <authorList>
            <person name="Kim S.-G."/>
            <person name="Lee Y.-J."/>
        </authorList>
    </citation>
    <scope>NUCLEOTIDE SEQUENCE [LARGE SCALE GENOMIC DNA]</scope>
    <source>
        <strain evidence="4 5">YelD216</strain>
    </source>
</reference>
<comment type="similarity">
    <text evidence="1">Belongs to the DinB family.</text>
</comment>
<dbReference type="OrthoDB" id="9807509at2"/>